<organism evidence="1">
    <name type="scientific">Anguilla anguilla</name>
    <name type="common">European freshwater eel</name>
    <name type="synonym">Muraena anguilla</name>
    <dbReference type="NCBI Taxonomy" id="7936"/>
    <lineage>
        <taxon>Eukaryota</taxon>
        <taxon>Metazoa</taxon>
        <taxon>Chordata</taxon>
        <taxon>Craniata</taxon>
        <taxon>Vertebrata</taxon>
        <taxon>Euteleostomi</taxon>
        <taxon>Actinopterygii</taxon>
        <taxon>Neopterygii</taxon>
        <taxon>Teleostei</taxon>
        <taxon>Anguilliformes</taxon>
        <taxon>Anguillidae</taxon>
        <taxon>Anguilla</taxon>
    </lineage>
</organism>
<reference evidence="1" key="1">
    <citation type="submission" date="2014-11" db="EMBL/GenBank/DDBJ databases">
        <authorList>
            <person name="Amaro Gonzalez C."/>
        </authorList>
    </citation>
    <scope>NUCLEOTIDE SEQUENCE</scope>
</reference>
<reference evidence="1" key="2">
    <citation type="journal article" date="2015" name="Fish Shellfish Immunol.">
        <title>Early steps in the European eel (Anguilla anguilla)-Vibrio vulnificus interaction in the gills: Role of the RtxA13 toxin.</title>
        <authorList>
            <person name="Callol A."/>
            <person name="Pajuelo D."/>
            <person name="Ebbesson L."/>
            <person name="Teles M."/>
            <person name="MacKenzie S."/>
            <person name="Amaro C."/>
        </authorList>
    </citation>
    <scope>NUCLEOTIDE SEQUENCE</scope>
</reference>
<sequence length="72" mass="8175">MSPCAKNTLKTSRHCSPSGLEFETCAVWDTSILNYCYFSWLNHLSDSYEIGTVTECLSLLITFEVNQQCNMV</sequence>
<name>A0A0E9UMZ0_ANGAN</name>
<dbReference type="AlphaFoldDB" id="A0A0E9UMZ0"/>
<dbReference type="EMBL" id="GBXM01042274">
    <property type="protein sequence ID" value="JAH66303.1"/>
    <property type="molecule type" value="Transcribed_RNA"/>
</dbReference>
<evidence type="ECO:0000313" key="1">
    <source>
        <dbReference type="EMBL" id="JAH66303.1"/>
    </source>
</evidence>
<protein>
    <submittedName>
        <fullName evidence="1">Uncharacterized protein</fullName>
    </submittedName>
</protein>
<proteinExistence type="predicted"/>
<accession>A0A0E9UMZ0</accession>